<dbReference type="InterPro" id="IPR029044">
    <property type="entry name" value="Nucleotide-diphossugar_trans"/>
</dbReference>
<feature type="transmembrane region" description="Helical" evidence="1">
    <location>
        <begin position="343"/>
        <end position="365"/>
    </location>
</feature>
<keyword evidence="1" id="KW-1133">Transmembrane helix</keyword>
<feature type="transmembrane region" description="Helical" evidence="1">
    <location>
        <begin position="6"/>
        <end position="27"/>
    </location>
</feature>
<keyword evidence="1" id="KW-0472">Membrane</keyword>
<name>A0A538SEW8_UNCEI</name>
<dbReference type="CDD" id="cd06423">
    <property type="entry name" value="CESA_like"/>
    <property type="match status" value="1"/>
</dbReference>
<dbReference type="PANTHER" id="PTHR43646:SF3">
    <property type="entry name" value="SLR1566 PROTEIN"/>
    <property type="match status" value="1"/>
</dbReference>
<evidence type="ECO:0000313" key="4">
    <source>
        <dbReference type="Proteomes" id="UP000316292"/>
    </source>
</evidence>
<evidence type="ECO:0000313" key="3">
    <source>
        <dbReference type="EMBL" id="TMQ49904.1"/>
    </source>
</evidence>
<accession>A0A538SEW8</accession>
<protein>
    <submittedName>
        <fullName evidence="3">Glycosyltransferase</fullName>
    </submittedName>
</protein>
<keyword evidence="3" id="KW-0808">Transferase</keyword>
<organism evidence="3 4">
    <name type="scientific">Eiseniibacteriota bacterium</name>
    <dbReference type="NCBI Taxonomy" id="2212470"/>
    <lineage>
        <taxon>Bacteria</taxon>
        <taxon>Candidatus Eiseniibacteriota</taxon>
    </lineage>
</organism>
<dbReference type="GO" id="GO:0016740">
    <property type="term" value="F:transferase activity"/>
    <property type="evidence" value="ECO:0007669"/>
    <property type="project" value="UniProtKB-KW"/>
</dbReference>
<dbReference type="InterPro" id="IPR001173">
    <property type="entry name" value="Glyco_trans_2-like"/>
</dbReference>
<dbReference type="Pfam" id="PF00535">
    <property type="entry name" value="Glycos_transf_2"/>
    <property type="match status" value="1"/>
</dbReference>
<gene>
    <name evidence="3" type="ORF">E6K71_03775</name>
</gene>
<feature type="transmembrane region" description="Helical" evidence="1">
    <location>
        <begin position="285"/>
        <end position="308"/>
    </location>
</feature>
<evidence type="ECO:0000256" key="1">
    <source>
        <dbReference type="SAM" id="Phobius"/>
    </source>
</evidence>
<proteinExistence type="predicted"/>
<dbReference type="SUPFAM" id="SSF53448">
    <property type="entry name" value="Nucleotide-diphospho-sugar transferases"/>
    <property type="match status" value="1"/>
</dbReference>
<dbReference type="PANTHER" id="PTHR43646">
    <property type="entry name" value="GLYCOSYLTRANSFERASE"/>
    <property type="match status" value="1"/>
</dbReference>
<dbReference type="EMBL" id="VBOR01000048">
    <property type="protein sequence ID" value="TMQ49904.1"/>
    <property type="molecule type" value="Genomic_DNA"/>
</dbReference>
<dbReference type="AlphaFoldDB" id="A0A538SEW8"/>
<dbReference type="Gene3D" id="3.90.550.10">
    <property type="entry name" value="Spore Coat Polysaccharide Biosynthesis Protein SpsA, Chain A"/>
    <property type="match status" value="1"/>
</dbReference>
<keyword evidence="1" id="KW-0812">Transmembrane</keyword>
<comment type="caution">
    <text evidence="3">The sequence shown here is derived from an EMBL/GenBank/DDBJ whole genome shotgun (WGS) entry which is preliminary data.</text>
</comment>
<feature type="domain" description="Glycosyltransferase 2-like" evidence="2">
    <location>
        <begin position="51"/>
        <end position="221"/>
    </location>
</feature>
<dbReference type="Proteomes" id="UP000316292">
    <property type="component" value="Unassembled WGS sequence"/>
</dbReference>
<evidence type="ECO:0000259" key="2">
    <source>
        <dbReference type="Pfam" id="PF00535"/>
    </source>
</evidence>
<sequence>MNALQLASAVVAVSAAYWLETGISAFLGYRRIPGLRSVDPLADASLPTFAIVATAKDEAARVEDAARSLLAQDYPRLSIVIVEDRSMDGTGAILDRLASEDPRLRVVHIDSLPDGWIGKCHALARGAQATDSEWILFVDADVVLAPEAARRAISLAVRQGWDHVAAGPDMRLESLGEEIFVAAFMVVFNTSQRPWRASNPRRRNAIGIGAFNLVRRDAYRKAGGHEAIRYELIDDMALGKILKASGARQTFARHDGLVSVHWHPGVHGLILGVEKNAFPGLHYNLLLGLLAPWFLLVAAWAPVFGFFLGGTVPWLLSLAAWCGVLLCYREVARSVNIKLWHAVTMPVGVTLFLYAFMRSMVLILIRGGVVWRGTFYPLEDLKRGRVW</sequence>
<reference evidence="3 4" key="1">
    <citation type="journal article" date="2019" name="Nat. Microbiol.">
        <title>Mediterranean grassland soil C-N compound turnover is dependent on rainfall and depth, and is mediated by genomically divergent microorganisms.</title>
        <authorList>
            <person name="Diamond S."/>
            <person name="Andeer P.F."/>
            <person name="Li Z."/>
            <person name="Crits-Christoph A."/>
            <person name="Burstein D."/>
            <person name="Anantharaman K."/>
            <person name="Lane K.R."/>
            <person name="Thomas B.C."/>
            <person name="Pan C."/>
            <person name="Northen T.R."/>
            <person name="Banfield J.F."/>
        </authorList>
    </citation>
    <scope>NUCLEOTIDE SEQUENCE [LARGE SCALE GENOMIC DNA]</scope>
    <source>
        <strain evidence="3">WS_1</strain>
    </source>
</reference>
<feature type="transmembrane region" description="Helical" evidence="1">
    <location>
        <begin position="314"/>
        <end position="331"/>
    </location>
</feature>